<dbReference type="InterPro" id="IPR046342">
    <property type="entry name" value="CBS_dom_sf"/>
</dbReference>
<feature type="domain" description="CBS" evidence="4">
    <location>
        <begin position="72"/>
        <end position="130"/>
    </location>
</feature>
<proteinExistence type="predicted"/>
<accession>A0A366I825</accession>
<evidence type="ECO:0000313" key="6">
    <source>
        <dbReference type="Proteomes" id="UP000253490"/>
    </source>
</evidence>
<dbReference type="OrthoDB" id="9802114at2"/>
<dbReference type="SUPFAM" id="SSF54631">
    <property type="entry name" value="CBS-domain pair"/>
    <property type="match status" value="1"/>
</dbReference>
<dbReference type="EMBL" id="QNRX01000008">
    <property type="protein sequence ID" value="RBP64461.1"/>
    <property type="molecule type" value="Genomic_DNA"/>
</dbReference>
<comment type="caution">
    <text evidence="5">The sequence shown here is derived from an EMBL/GenBank/DDBJ whole genome shotgun (WGS) entry which is preliminary data.</text>
</comment>
<reference evidence="5 6" key="1">
    <citation type="submission" date="2018-06" db="EMBL/GenBank/DDBJ databases">
        <title>Genomic Encyclopedia of Type Strains, Phase IV (KMG-IV): sequencing the most valuable type-strain genomes for metagenomic binning, comparative biology and taxonomic classification.</title>
        <authorList>
            <person name="Goeker M."/>
        </authorList>
    </citation>
    <scope>NUCLEOTIDE SEQUENCE [LARGE SCALE GENOMIC DNA]</scope>
    <source>
        <strain evidence="5 6">DSM 22112</strain>
    </source>
</reference>
<dbReference type="RefSeq" id="WP_113920610.1">
    <property type="nucleotide sequence ID" value="NZ_QNRX01000008.1"/>
</dbReference>
<dbReference type="Proteomes" id="UP000253490">
    <property type="component" value="Unassembled WGS sequence"/>
</dbReference>
<evidence type="ECO:0000259" key="4">
    <source>
        <dbReference type="PROSITE" id="PS51371"/>
    </source>
</evidence>
<feature type="domain" description="CBS" evidence="4">
    <location>
        <begin position="7"/>
        <end position="62"/>
    </location>
</feature>
<dbReference type="PANTHER" id="PTHR43080:SF2">
    <property type="entry name" value="CBS DOMAIN-CONTAINING PROTEIN"/>
    <property type="match status" value="1"/>
</dbReference>
<dbReference type="PANTHER" id="PTHR43080">
    <property type="entry name" value="CBS DOMAIN-CONTAINING PROTEIN CBSX3, MITOCHONDRIAL"/>
    <property type="match status" value="1"/>
</dbReference>
<sequence length="141" mass="15245">MKAKNIMTKKVITVQKNALVSEAANKMKQAGVGAVAVEDNGNIVGLITDRDIVLRDVAEADQPGQMRCSDIMSTNIATATPESNVDDVARVMSERQVKRIPIVEQSKIVGMVSLADLSQTRGKKSEAGDTLRDITTKQTFQ</sequence>
<dbReference type="AlphaFoldDB" id="A0A366I825"/>
<feature type="compositionally biased region" description="Basic and acidic residues" evidence="3">
    <location>
        <begin position="123"/>
        <end position="135"/>
    </location>
</feature>
<keyword evidence="1 2" id="KW-0129">CBS domain</keyword>
<protein>
    <submittedName>
        <fullName evidence="5">CBS domain protein</fullName>
    </submittedName>
</protein>
<dbReference type="InterPro" id="IPR051257">
    <property type="entry name" value="Diverse_CBS-Domain"/>
</dbReference>
<organism evidence="5 6">
    <name type="scientific">Alkalibaculum bacchi</name>
    <dbReference type="NCBI Taxonomy" id="645887"/>
    <lineage>
        <taxon>Bacteria</taxon>
        <taxon>Bacillati</taxon>
        <taxon>Bacillota</taxon>
        <taxon>Clostridia</taxon>
        <taxon>Eubacteriales</taxon>
        <taxon>Eubacteriaceae</taxon>
        <taxon>Alkalibaculum</taxon>
    </lineage>
</organism>
<evidence type="ECO:0000256" key="3">
    <source>
        <dbReference type="SAM" id="MobiDB-lite"/>
    </source>
</evidence>
<dbReference type="SMART" id="SM00116">
    <property type="entry name" value="CBS"/>
    <property type="match status" value="2"/>
</dbReference>
<gene>
    <name evidence="5" type="ORF">DES36_10884</name>
</gene>
<evidence type="ECO:0000256" key="1">
    <source>
        <dbReference type="ARBA" id="ARBA00023122"/>
    </source>
</evidence>
<dbReference type="PROSITE" id="PS51371">
    <property type="entry name" value="CBS"/>
    <property type="match status" value="2"/>
</dbReference>
<dbReference type="InterPro" id="IPR000644">
    <property type="entry name" value="CBS_dom"/>
</dbReference>
<name>A0A366I825_9FIRM</name>
<evidence type="ECO:0000256" key="2">
    <source>
        <dbReference type="PROSITE-ProRule" id="PRU00703"/>
    </source>
</evidence>
<dbReference type="Pfam" id="PF00571">
    <property type="entry name" value="CBS"/>
    <property type="match status" value="2"/>
</dbReference>
<feature type="region of interest" description="Disordered" evidence="3">
    <location>
        <begin position="119"/>
        <end position="141"/>
    </location>
</feature>
<evidence type="ECO:0000313" key="5">
    <source>
        <dbReference type="EMBL" id="RBP64461.1"/>
    </source>
</evidence>
<dbReference type="Gene3D" id="3.10.580.10">
    <property type="entry name" value="CBS-domain"/>
    <property type="match status" value="1"/>
</dbReference>
<keyword evidence="6" id="KW-1185">Reference proteome</keyword>